<evidence type="ECO:0000313" key="2">
    <source>
        <dbReference type="EMBL" id="OMO65924.1"/>
    </source>
</evidence>
<accession>A0A1R3H6G0</accession>
<feature type="chain" id="PRO_5011983322" evidence="1">
    <location>
        <begin position="34"/>
        <end position="58"/>
    </location>
</feature>
<evidence type="ECO:0000313" key="3">
    <source>
        <dbReference type="Proteomes" id="UP000187203"/>
    </source>
</evidence>
<evidence type="ECO:0000256" key="1">
    <source>
        <dbReference type="SAM" id="SignalP"/>
    </source>
</evidence>
<proteinExistence type="predicted"/>
<reference evidence="3" key="1">
    <citation type="submission" date="2013-09" db="EMBL/GenBank/DDBJ databases">
        <title>Corchorus olitorius genome sequencing.</title>
        <authorList>
            <person name="Alam M."/>
            <person name="Haque M.S."/>
            <person name="Islam M.S."/>
            <person name="Emdad E.M."/>
            <person name="Islam M.M."/>
            <person name="Ahmed B."/>
            <person name="Halim A."/>
            <person name="Hossen Q.M.M."/>
            <person name="Hossain M.Z."/>
            <person name="Ahmed R."/>
            <person name="Khan M.M."/>
            <person name="Islam R."/>
            <person name="Rashid M.M."/>
            <person name="Khan S.A."/>
            <person name="Rahman M.S."/>
            <person name="Alam M."/>
            <person name="Yahiya A.S."/>
            <person name="Khan M.S."/>
            <person name="Azam M.S."/>
            <person name="Haque T."/>
            <person name="Lashkar M.Z.H."/>
            <person name="Akhand A.I."/>
            <person name="Morshed G."/>
            <person name="Roy S."/>
            <person name="Uddin K.S."/>
            <person name="Rabeya T."/>
            <person name="Hossain A.S."/>
            <person name="Chowdhury A."/>
            <person name="Snigdha A.R."/>
            <person name="Mortoza M.S."/>
            <person name="Matin S.A."/>
            <person name="Hoque S.M.E."/>
            <person name="Islam M.K."/>
            <person name="Roy D.K."/>
            <person name="Haider R."/>
            <person name="Moosa M.M."/>
            <person name="Elias S.M."/>
            <person name="Hasan A.M."/>
            <person name="Jahan S."/>
            <person name="Shafiuddin M."/>
            <person name="Mahmood N."/>
            <person name="Shommy N.S."/>
        </authorList>
    </citation>
    <scope>NUCLEOTIDE SEQUENCE [LARGE SCALE GENOMIC DNA]</scope>
    <source>
        <strain evidence="3">cv. O-4</strain>
    </source>
</reference>
<keyword evidence="1" id="KW-0732">Signal</keyword>
<gene>
    <name evidence="2" type="ORF">COLO4_30913</name>
</gene>
<keyword evidence="3" id="KW-1185">Reference proteome</keyword>
<dbReference type="AlphaFoldDB" id="A0A1R3H6G0"/>
<dbReference type="EMBL" id="AWUE01020796">
    <property type="protein sequence ID" value="OMO65924.1"/>
    <property type="molecule type" value="Genomic_DNA"/>
</dbReference>
<dbReference type="PROSITE" id="PS51257">
    <property type="entry name" value="PROKAR_LIPOPROTEIN"/>
    <property type="match status" value="1"/>
</dbReference>
<protein>
    <submittedName>
        <fullName evidence="2">Uncharacterized protein</fullName>
    </submittedName>
</protein>
<sequence length="58" mass="6243">MILRRQPPSSSTSGCLLLCFFFIVLFSCTKTNAQNATTDPSEVTSAIGIFVALTTPNM</sequence>
<organism evidence="2 3">
    <name type="scientific">Corchorus olitorius</name>
    <dbReference type="NCBI Taxonomy" id="93759"/>
    <lineage>
        <taxon>Eukaryota</taxon>
        <taxon>Viridiplantae</taxon>
        <taxon>Streptophyta</taxon>
        <taxon>Embryophyta</taxon>
        <taxon>Tracheophyta</taxon>
        <taxon>Spermatophyta</taxon>
        <taxon>Magnoliopsida</taxon>
        <taxon>eudicotyledons</taxon>
        <taxon>Gunneridae</taxon>
        <taxon>Pentapetalae</taxon>
        <taxon>rosids</taxon>
        <taxon>malvids</taxon>
        <taxon>Malvales</taxon>
        <taxon>Malvaceae</taxon>
        <taxon>Grewioideae</taxon>
        <taxon>Apeibeae</taxon>
        <taxon>Corchorus</taxon>
    </lineage>
</organism>
<dbReference type="Proteomes" id="UP000187203">
    <property type="component" value="Unassembled WGS sequence"/>
</dbReference>
<feature type="signal peptide" evidence="1">
    <location>
        <begin position="1"/>
        <end position="33"/>
    </location>
</feature>
<comment type="caution">
    <text evidence="2">The sequence shown here is derived from an EMBL/GenBank/DDBJ whole genome shotgun (WGS) entry which is preliminary data.</text>
</comment>
<name>A0A1R3H6G0_9ROSI</name>